<name>A0A383DE20_9ZZZZ</name>
<protein>
    <submittedName>
        <fullName evidence="1">Uncharacterized protein</fullName>
    </submittedName>
</protein>
<dbReference type="AlphaFoldDB" id="A0A383DE20"/>
<reference evidence="1" key="1">
    <citation type="submission" date="2018-05" db="EMBL/GenBank/DDBJ databases">
        <authorList>
            <person name="Lanie J.A."/>
            <person name="Ng W.-L."/>
            <person name="Kazmierczak K.M."/>
            <person name="Andrzejewski T.M."/>
            <person name="Davidsen T.M."/>
            <person name="Wayne K.J."/>
            <person name="Tettelin H."/>
            <person name="Glass J.I."/>
            <person name="Rusch D."/>
            <person name="Podicherti R."/>
            <person name="Tsui H.-C.T."/>
            <person name="Winkler M.E."/>
        </authorList>
    </citation>
    <scope>NUCLEOTIDE SEQUENCE</scope>
</reference>
<gene>
    <name evidence="1" type="ORF">METZ01_LOCUS495414</name>
</gene>
<organism evidence="1">
    <name type="scientific">marine metagenome</name>
    <dbReference type="NCBI Taxonomy" id="408172"/>
    <lineage>
        <taxon>unclassified sequences</taxon>
        <taxon>metagenomes</taxon>
        <taxon>ecological metagenomes</taxon>
    </lineage>
</organism>
<proteinExistence type="predicted"/>
<dbReference type="EMBL" id="UINC01216433">
    <property type="protein sequence ID" value="SVE42560.1"/>
    <property type="molecule type" value="Genomic_DNA"/>
</dbReference>
<accession>A0A383DE20</accession>
<evidence type="ECO:0000313" key="1">
    <source>
        <dbReference type="EMBL" id="SVE42560.1"/>
    </source>
</evidence>
<sequence>MNATQLKQAEASLFVYPVSEAFEEFMELPDLTSARLRWRLFHNTYAVEYRADHLYHGSFIVFAYDIDRWVRKVTKTLTW</sequence>
<feature type="non-terminal residue" evidence="1">
    <location>
        <position position="79"/>
    </location>
</feature>